<organism evidence="1">
    <name type="scientific">mine drainage metagenome</name>
    <dbReference type="NCBI Taxonomy" id="410659"/>
    <lineage>
        <taxon>unclassified sequences</taxon>
        <taxon>metagenomes</taxon>
        <taxon>ecological metagenomes</taxon>
    </lineage>
</organism>
<dbReference type="SUPFAM" id="SSF52540">
    <property type="entry name" value="P-loop containing nucleoside triphosphate hydrolases"/>
    <property type="match status" value="1"/>
</dbReference>
<comment type="caution">
    <text evidence="1">The sequence shown here is derived from an EMBL/GenBank/DDBJ whole genome shotgun (WGS) entry which is preliminary data.</text>
</comment>
<dbReference type="Gene3D" id="3.40.50.300">
    <property type="entry name" value="P-loop containing nucleotide triphosphate hydrolases"/>
    <property type="match status" value="1"/>
</dbReference>
<protein>
    <submittedName>
        <fullName evidence="1">Cobyrinic acid a,c-diamide synthase</fullName>
    </submittedName>
</protein>
<name>A0A1J5PRS2_9ZZZZ</name>
<accession>A0A1J5PRS2</accession>
<reference evidence="1" key="1">
    <citation type="submission" date="2016-10" db="EMBL/GenBank/DDBJ databases">
        <title>Sequence of Gallionella enrichment culture.</title>
        <authorList>
            <person name="Poehlein A."/>
            <person name="Muehling M."/>
            <person name="Daniel R."/>
        </authorList>
    </citation>
    <scope>NUCLEOTIDE SEQUENCE</scope>
</reference>
<evidence type="ECO:0000313" key="1">
    <source>
        <dbReference type="EMBL" id="OIQ73496.1"/>
    </source>
</evidence>
<dbReference type="InterPro" id="IPR027417">
    <property type="entry name" value="P-loop_NTPase"/>
</dbReference>
<proteinExistence type="predicted"/>
<dbReference type="EMBL" id="MLJW01002848">
    <property type="protein sequence ID" value="OIQ73496.1"/>
    <property type="molecule type" value="Genomic_DNA"/>
</dbReference>
<sequence length="350" mass="35916">MIGGVKTIPSNLRAFSAAQLAACTLGPAADAVEGALLLVETLGEPGSIRTLEDRSAREVALYRGDRFVAVLGNRHSGTSEYGDVPPRLAPPNAPTLDLLARAGVVGHGRCLPPQHAALGFTRVKVLGVPLRGGRALQLRDLCPAPSSAPSSAPAVPTVLVAGSASEVGKTTACTALIRAFKRRGCVVGAAKLTGTGRLRDVLAMHDAGADRVHDFPEFGLATTYTAAAPVLAAAHAMLGLLDAGGCEVVVAELGGDLLEANADRLLSDAALARRTRAVVHVASDVVGIVGALALYRDLGVRAAVQATLPYRRNALGSIERLRAFGLSALDVADDAACDAYVARVLEHGDA</sequence>
<gene>
    <name evidence="1" type="ORF">GALL_448670</name>
</gene>
<dbReference type="AlphaFoldDB" id="A0A1J5PRS2"/>